<protein>
    <submittedName>
        <fullName evidence="1">Uncharacterized protein</fullName>
    </submittedName>
</protein>
<accession>A0AAV4XMF6</accession>
<evidence type="ECO:0000313" key="1">
    <source>
        <dbReference type="EMBL" id="GIY95863.1"/>
    </source>
</evidence>
<dbReference type="EMBL" id="BPLR01017970">
    <property type="protein sequence ID" value="GIY95863.1"/>
    <property type="molecule type" value="Genomic_DNA"/>
</dbReference>
<proteinExistence type="predicted"/>
<keyword evidence="2" id="KW-1185">Reference proteome</keyword>
<dbReference type="Proteomes" id="UP001054945">
    <property type="component" value="Unassembled WGS sequence"/>
</dbReference>
<organism evidence="1 2">
    <name type="scientific">Caerostris extrusa</name>
    <name type="common">Bark spider</name>
    <name type="synonym">Caerostris bankana</name>
    <dbReference type="NCBI Taxonomy" id="172846"/>
    <lineage>
        <taxon>Eukaryota</taxon>
        <taxon>Metazoa</taxon>
        <taxon>Ecdysozoa</taxon>
        <taxon>Arthropoda</taxon>
        <taxon>Chelicerata</taxon>
        <taxon>Arachnida</taxon>
        <taxon>Araneae</taxon>
        <taxon>Araneomorphae</taxon>
        <taxon>Entelegynae</taxon>
        <taxon>Araneoidea</taxon>
        <taxon>Araneidae</taxon>
        <taxon>Caerostris</taxon>
    </lineage>
</organism>
<reference evidence="1 2" key="1">
    <citation type="submission" date="2021-06" db="EMBL/GenBank/DDBJ databases">
        <title>Caerostris extrusa draft genome.</title>
        <authorList>
            <person name="Kono N."/>
            <person name="Arakawa K."/>
        </authorList>
    </citation>
    <scope>NUCLEOTIDE SEQUENCE [LARGE SCALE GENOMIC DNA]</scope>
</reference>
<dbReference type="AlphaFoldDB" id="A0AAV4XMF6"/>
<name>A0AAV4XMF6_CAEEX</name>
<sequence length="68" mass="8102">MGIKFTKTHQWLEEILTKEFQNWTRDPFEETEDEKYNNSFGNISIFYIIPTPETNASHIILTFVVYNA</sequence>
<gene>
    <name evidence="1" type="primary">AVEN_46897_1</name>
    <name evidence="1" type="ORF">CEXT_219201</name>
</gene>
<evidence type="ECO:0000313" key="2">
    <source>
        <dbReference type="Proteomes" id="UP001054945"/>
    </source>
</evidence>
<comment type="caution">
    <text evidence="1">The sequence shown here is derived from an EMBL/GenBank/DDBJ whole genome shotgun (WGS) entry which is preliminary data.</text>
</comment>